<dbReference type="Proteomes" id="UP001500506">
    <property type="component" value="Unassembled WGS sequence"/>
</dbReference>
<evidence type="ECO:0000256" key="3">
    <source>
        <dbReference type="ARBA" id="ARBA00023015"/>
    </source>
</evidence>
<keyword evidence="7" id="KW-0032">Aminotransferase</keyword>
<evidence type="ECO:0000256" key="4">
    <source>
        <dbReference type="ARBA" id="ARBA00023125"/>
    </source>
</evidence>
<dbReference type="Gene3D" id="1.10.10.10">
    <property type="entry name" value="Winged helix-like DNA-binding domain superfamily/Winged helix DNA-binding domain"/>
    <property type="match status" value="1"/>
</dbReference>
<keyword evidence="7" id="KW-0808">Transferase</keyword>
<dbReference type="InterPro" id="IPR051446">
    <property type="entry name" value="HTH_trans_reg/aminotransferase"/>
</dbReference>
<dbReference type="InterPro" id="IPR036390">
    <property type="entry name" value="WH_DNA-bd_sf"/>
</dbReference>
<dbReference type="PANTHER" id="PTHR46577">
    <property type="entry name" value="HTH-TYPE TRANSCRIPTIONAL REGULATORY PROTEIN GABR"/>
    <property type="match status" value="1"/>
</dbReference>
<dbReference type="Pfam" id="PF00155">
    <property type="entry name" value="Aminotran_1_2"/>
    <property type="match status" value="1"/>
</dbReference>
<evidence type="ECO:0000259" key="6">
    <source>
        <dbReference type="PROSITE" id="PS50949"/>
    </source>
</evidence>
<dbReference type="Pfam" id="PF00392">
    <property type="entry name" value="GntR"/>
    <property type="match status" value="1"/>
</dbReference>
<keyword evidence="5" id="KW-0804">Transcription</keyword>
<keyword evidence="8" id="KW-1185">Reference proteome</keyword>
<sequence length="471" mass="50737">MAVRWSGPAPELLIPLERGGGPLTAQLQRELRRTIRDGRLTAGERLPSSRSLAVHLGVSRGLVVECYEQLVAEGYLVTAAGSGTRVAREVAEATREPPTAEAEELHPRVDVDFEYGIPDLASFPTHDWLWAMAEAARTAPNAVMGDEHGAGSPRLRSVVTAYHRRVRAGTADAGHAVIVGGFRHGLNLVFGALARRGVDLVGLENPGPLEHDVIARRAGLNPAPVRVDADGVDVDALRRSGARAVLVTPAHQCPTGVALTPRRRRELIAWAESVDGWILEDDYDAEFRYDRQPVGSLQGLAPERVVALGSVSKTLAPGMRIGWILAPPQLRDDLVRAKQLSSRGVPALDQLALAELIESGRFDRHLRRMRTVYAARRAVLVEALAERRPDLALEGLVAGCHAVLRLPDGADEAAVAEEALTASVMVKPLGAYRLPDPLDTGPHRPALVIGFGNVDETRIRHGVRVLAGIVP</sequence>
<feature type="domain" description="HTH gntR-type" evidence="6">
    <location>
        <begin position="21"/>
        <end position="89"/>
    </location>
</feature>
<evidence type="ECO:0000313" key="8">
    <source>
        <dbReference type="Proteomes" id="UP001500506"/>
    </source>
</evidence>
<dbReference type="GO" id="GO:0008483">
    <property type="term" value="F:transaminase activity"/>
    <property type="evidence" value="ECO:0007669"/>
    <property type="project" value="UniProtKB-KW"/>
</dbReference>
<comment type="caution">
    <text evidence="7">The sequence shown here is derived from an EMBL/GenBank/DDBJ whole genome shotgun (WGS) entry which is preliminary data.</text>
</comment>
<dbReference type="PANTHER" id="PTHR46577:SF1">
    <property type="entry name" value="HTH-TYPE TRANSCRIPTIONAL REGULATORY PROTEIN GABR"/>
    <property type="match status" value="1"/>
</dbReference>
<dbReference type="EMBL" id="BAAANH010000010">
    <property type="protein sequence ID" value="GAA1771940.1"/>
    <property type="molecule type" value="Genomic_DNA"/>
</dbReference>
<dbReference type="InterPro" id="IPR015421">
    <property type="entry name" value="PyrdxlP-dep_Trfase_major"/>
</dbReference>
<dbReference type="SUPFAM" id="SSF53383">
    <property type="entry name" value="PLP-dependent transferases"/>
    <property type="match status" value="1"/>
</dbReference>
<keyword evidence="3" id="KW-0805">Transcription regulation</keyword>
<reference evidence="8" key="1">
    <citation type="journal article" date="2019" name="Int. J. Syst. Evol. Microbiol.">
        <title>The Global Catalogue of Microorganisms (GCM) 10K type strain sequencing project: providing services to taxonomists for standard genome sequencing and annotation.</title>
        <authorList>
            <consortium name="The Broad Institute Genomics Platform"/>
            <consortium name="The Broad Institute Genome Sequencing Center for Infectious Disease"/>
            <person name="Wu L."/>
            <person name="Ma J."/>
        </authorList>
    </citation>
    <scope>NUCLEOTIDE SEQUENCE [LARGE SCALE GENOMIC DNA]</scope>
    <source>
        <strain evidence="8">JCM 14319</strain>
    </source>
</reference>
<evidence type="ECO:0000256" key="5">
    <source>
        <dbReference type="ARBA" id="ARBA00023163"/>
    </source>
</evidence>
<dbReference type="SUPFAM" id="SSF46785">
    <property type="entry name" value="Winged helix' DNA-binding domain"/>
    <property type="match status" value="1"/>
</dbReference>
<dbReference type="CDD" id="cd00609">
    <property type="entry name" value="AAT_like"/>
    <property type="match status" value="1"/>
</dbReference>
<dbReference type="PRINTS" id="PR00035">
    <property type="entry name" value="HTHGNTR"/>
</dbReference>
<name>A0ABP4XAT6_9MICO</name>
<dbReference type="RefSeq" id="WP_232499813.1">
    <property type="nucleotide sequence ID" value="NZ_BAAANH010000010.1"/>
</dbReference>
<dbReference type="InterPro" id="IPR036388">
    <property type="entry name" value="WH-like_DNA-bd_sf"/>
</dbReference>
<dbReference type="CDD" id="cd07377">
    <property type="entry name" value="WHTH_GntR"/>
    <property type="match status" value="1"/>
</dbReference>
<dbReference type="Gene3D" id="3.40.640.10">
    <property type="entry name" value="Type I PLP-dependent aspartate aminotransferase-like (Major domain)"/>
    <property type="match status" value="1"/>
</dbReference>
<protein>
    <submittedName>
        <fullName evidence="7">PLP-dependent aminotransferase family protein</fullName>
    </submittedName>
</protein>
<keyword evidence="4" id="KW-0238">DNA-binding</keyword>
<evidence type="ECO:0000313" key="7">
    <source>
        <dbReference type="EMBL" id="GAA1771940.1"/>
    </source>
</evidence>
<organism evidence="7 8">
    <name type="scientific">Agromyces humatus</name>
    <dbReference type="NCBI Taxonomy" id="279573"/>
    <lineage>
        <taxon>Bacteria</taxon>
        <taxon>Bacillati</taxon>
        <taxon>Actinomycetota</taxon>
        <taxon>Actinomycetes</taxon>
        <taxon>Micrococcales</taxon>
        <taxon>Microbacteriaceae</taxon>
        <taxon>Agromyces</taxon>
    </lineage>
</organism>
<accession>A0ABP4XAT6</accession>
<gene>
    <name evidence="7" type="ORF">GCM10009747_37070</name>
</gene>
<proteinExistence type="inferred from homology"/>
<dbReference type="SMART" id="SM00345">
    <property type="entry name" value="HTH_GNTR"/>
    <property type="match status" value="1"/>
</dbReference>
<dbReference type="InterPro" id="IPR000524">
    <property type="entry name" value="Tscrpt_reg_HTH_GntR"/>
</dbReference>
<dbReference type="InterPro" id="IPR015424">
    <property type="entry name" value="PyrdxlP-dep_Trfase"/>
</dbReference>
<evidence type="ECO:0000256" key="1">
    <source>
        <dbReference type="ARBA" id="ARBA00005384"/>
    </source>
</evidence>
<keyword evidence="2" id="KW-0663">Pyridoxal phosphate</keyword>
<comment type="similarity">
    <text evidence="1">In the C-terminal section; belongs to the class-I pyridoxal-phosphate-dependent aminotransferase family.</text>
</comment>
<dbReference type="InterPro" id="IPR004839">
    <property type="entry name" value="Aminotransferase_I/II_large"/>
</dbReference>
<evidence type="ECO:0000256" key="2">
    <source>
        <dbReference type="ARBA" id="ARBA00022898"/>
    </source>
</evidence>
<dbReference type="PROSITE" id="PS50949">
    <property type="entry name" value="HTH_GNTR"/>
    <property type="match status" value="1"/>
</dbReference>